<comment type="caution">
    <text evidence="3">Lacks conserved residue(s) required for the propagation of feature annotation.</text>
</comment>
<feature type="disulfide bond" evidence="3">
    <location>
        <begin position="191"/>
        <end position="209"/>
    </location>
</feature>
<dbReference type="PANTHER" id="PTHR10334">
    <property type="entry name" value="CYSTEINE-RICH SECRETORY PROTEIN-RELATED"/>
    <property type="match status" value="1"/>
</dbReference>
<sequence>MTLNLPSLSTDNPARQMEIVNKHNALRRGVMPTASNMLRMEWNPAAARNAQNWANRCILSHSPPGIRKTSNCGENLFMSTAPRSWSDAIQAWYSEERDFQYGVGATRPGAAIGHYTQVVWYNSYRIGCAIAFCPQRFYKYFYVCHYCPPGNYPNLMKTPYKSGATCGDCPNACDRGLCTNPCKYVDAYSNCPALKMFLGCEHPMVKKNCPASCRCTTEIH</sequence>
<evidence type="ECO:0000313" key="6">
    <source>
        <dbReference type="Proteomes" id="UP000694393"/>
    </source>
</evidence>
<dbReference type="GO" id="GO:0005576">
    <property type="term" value="C:extracellular region"/>
    <property type="evidence" value="ECO:0007669"/>
    <property type="project" value="InterPro"/>
</dbReference>
<organism evidence="5 6">
    <name type="scientific">Pelusios castaneus</name>
    <name type="common">West African mud turtle</name>
    <dbReference type="NCBI Taxonomy" id="367368"/>
    <lineage>
        <taxon>Eukaryota</taxon>
        <taxon>Metazoa</taxon>
        <taxon>Chordata</taxon>
        <taxon>Craniata</taxon>
        <taxon>Vertebrata</taxon>
        <taxon>Euteleostomi</taxon>
        <taxon>Archelosauria</taxon>
        <taxon>Testudinata</taxon>
        <taxon>Testudines</taxon>
        <taxon>Pleurodira</taxon>
        <taxon>Pelomedusidae</taxon>
        <taxon>Pelusios</taxon>
    </lineage>
</organism>
<dbReference type="Gene3D" id="3.40.33.10">
    <property type="entry name" value="CAP"/>
    <property type="match status" value="1"/>
</dbReference>
<evidence type="ECO:0000256" key="2">
    <source>
        <dbReference type="ARBA" id="ARBA00023157"/>
    </source>
</evidence>
<comment type="similarity">
    <text evidence="1">Belongs to the CRISP family.</text>
</comment>
<evidence type="ECO:0000256" key="3">
    <source>
        <dbReference type="PROSITE-ProRule" id="PRU01005"/>
    </source>
</evidence>
<dbReference type="InterPro" id="IPR013871">
    <property type="entry name" value="Cysteine_rich_secretory"/>
</dbReference>
<dbReference type="Ensembl" id="ENSPCET00000013544.1">
    <property type="protein sequence ID" value="ENSPCEP00000013071.1"/>
    <property type="gene ID" value="ENSPCEG00000010339.1"/>
</dbReference>
<dbReference type="InterPro" id="IPR001283">
    <property type="entry name" value="CRISP-related"/>
</dbReference>
<dbReference type="InterPro" id="IPR003582">
    <property type="entry name" value="ShKT_dom"/>
</dbReference>
<feature type="disulfide bond" evidence="3">
    <location>
        <begin position="200"/>
        <end position="213"/>
    </location>
</feature>
<name>A0A8C8RZF0_9SAUR</name>
<dbReference type="FunFam" id="3.40.33.10:FF:000005">
    <property type="entry name" value="Cysteine-rich secretory protein 2"/>
    <property type="match status" value="1"/>
</dbReference>
<dbReference type="PROSITE" id="PS51670">
    <property type="entry name" value="SHKT"/>
    <property type="match status" value="1"/>
</dbReference>
<accession>A0A8C8RZF0</accession>
<keyword evidence="6" id="KW-1185">Reference proteome</keyword>
<dbReference type="InterPro" id="IPR034117">
    <property type="entry name" value="SCP_CRISP"/>
</dbReference>
<dbReference type="InterPro" id="IPR018244">
    <property type="entry name" value="Allrgn_V5/Tpx1_CS"/>
</dbReference>
<dbReference type="FunFam" id="1.10.10.740:FF:000001">
    <property type="entry name" value="Cysteine-rich secretory protein 2"/>
    <property type="match status" value="1"/>
</dbReference>
<dbReference type="SUPFAM" id="SSF55797">
    <property type="entry name" value="PR-1-like"/>
    <property type="match status" value="1"/>
</dbReference>
<dbReference type="InterPro" id="IPR035940">
    <property type="entry name" value="CAP_sf"/>
</dbReference>
<evidence type="ECO:0000256" key="1">
    <source>
        <dbReference type="ARBA" id="ARBA00009923"/>
    </source>
</evidence>
<proteinExistence type="inferred from homology"/>
<dbReference type="SUPFAM" id="SSF57546">
    <property type="entry name" value="Crisp domain-like"/>
    <property type="match status" value="1"/>
</dbReference>
<dbReference type="InterPro" id="IPR014044">
    <property type="entry name" value="CAP_dom"/>
</dbReference>
<dbReference type="Proteomes" id="UP000694393">
    <property type="component" value="Unplaced"/>
</dbReference>
<evidence type="ECO:0000313" key="5">
    <source>
        <dbReference type="Ensembl" id="ENSPCEP00000013071.1"/>
    </source>
</evidence>
<dbReference type="PROSITE" id="PS01009">
    <property type="entry name" value="CRISP_1"/>
    <property type="match status" value="1"/>
</dbReference>
<dbReference type="PRINTS" id="PR00837">
    <property type="entry name" value="V5TPXLIKE"/>
</dbReference>
<dbReference type="SMART" id="SM00198">
    <property type="entry name" value="SCP"/>
    <property type="match status" value="1"/>
</dbReference>
<dbReference type="Gene3D" id="1.10.10.740">
    <property type="entry name" value="Crisp domain"/>
    <property type="match status" value="1"/>
</dbReference>
<reference evidence="5" key="2">
    <citation type="submission" date="2025-09" db="UniProtKB">
        <authorList>
            <consortium name="Ensembl"/>
        </authorList>
    </citation>
    <scope>IDENTIFICATION</scope>
</reference>
<dbReference type="PROSITE" id="PS01010">
    <property type="entry name" value="CRISP_2"/>
    <property type="match status" value="1"/>
</dbReference>
<evidence type="ECO:0000259" key="4">
    <source>
        <dbReference type="PROSITE" id="PS51670"/>
    </source>
</evidence>
<dbReference type="AlphaFoldDB" id="A0A8C8RZF0"/>
<dbReference type="CDD" id="cd05383">
    <property type="entry name" value="CAP_CRISP"/>
    <property type="match status" value="1"/>
</dbReference>
<dbReference type="Pfam" id="PF00188">
    <property type="entry name" value="CAP"/>
    <property type="match status" value="1"/>
</dbReference>
<dbReference type="InterPro" id="IPR042076">
    <property type="entry name" value="Crisp-like_dom"/>
</dbReference>
<reference evidence="5" key="1">
    <citation type="submission" date="2025-08" db="UniProtKB">
        <authorList>
            <consortium name="Ensembl"/>
        </authorList>
    </citation>
    <scope>IDENTIFICATION</scope>
</reference>
<feature type="domain" description="ShKT" evidence="4">
    <location>
        <begin position="182"/>
        <end position="215"/>
    </location>
</feature>
<dbReference type="Pfam" id="PF08562">
    <property type="entry name" value="Crisp"/>
    <property type="match status" value="1"/>
</dbReference>
<keyword evidence="2 3" id="KW-1015">Disulfide bond</keyword>
<protein>
    <recommendedName>
        <fullName evidence="4">ShKT domain-containing protein</fullName>
    </recommendedName>
</protein>